<dbReference type="SUPFAM" id="SSF56281">
    <property type="entry name" value="Metallo-hydrolase/oxidoreductase"/>
    <property type="match status" value="1"/>
</dbReference>
<dbReference type="GO" id="GO:0016787">
    <property type="term" value="F:hydrolase activity"/>
    <property type="evidence" value="ECO:0007669"/>
    <property type="project" value="UniProtKB-KW"/>
</dbReference>
<dbReference type="EMBL" id="DTGZ01000188">
    <property type="protein sequence ID" value="HGV98592.1"/>
    <property type="molecule type" value="Genomic_DNA"/>
</dbReference>
<dbReference type="InterPro" id="IPR041712">
    <property type="entry name" value="DHPS-like_MBL-fold"/>
</dbReference>
<dbReference type="Gene3D" id="3.60.15.10">
    <property type="entry name" value="Ribonuclease Z/Hydroxyacylglutathione hydrolase-like"/>
    <property type="match status" value="1"/>
</dbReference>
<sequence length="247" mass="27581">MGNTSLTKDSNAIEITIVYDNNLFDTKLKNAWGFSCLIKGLEKTILFDTGGDGEILLNNMKKLSINPKEIDVIFLSHEHWDHTGGLNDFLKENKNIVVYLLPSFPEDIKKNIINAGAKLVEIKSPAYLCEGAVSTGELGNGIKEQSLVIETDKGLVIITGCAHPGIVKIVEKAKEYLEQNVYMVIGGFHLAIFSDTELKKIIQQFRKLGVEKVGPCHCSGDRCRELFKEEYQKDYIEIGVGKFIKIE</sequence>
<reference evidence="2" key="1">
    <citation type="journal article" date="2020" name="mSystems">
        <title>Genome- and Community-Level Interaction Insights into Carbon Utilization and Element Cycling Functions of Hydrothermarchaeota in Hydrothermal Sediment.</title>
        <authorList>
            <person name="Zhou Z."/>
            <person name="Liu Y."/>
            <person name="Xu W."/>
            <person name="Pan J."/>
            <person name="Luo Z.H."/>
            <person name="Li M."/>
        </authorList>
    </citation>
    <scope>NUCLEOTIDE SEQUENCE [LARGE SCALE GENOMIC DNA]</scope>
    <source>
        <strain evidence="2">SpSt-774</strain>
    </source>
</reference>
<protein>
    <submittedName>
        <fullName evidence="2">MBL fold metallo-hydrolase</fullName>
    </submittedName>
</protein>
<proteinExistence type="predicted"/>
<dbReference type="Pfam" id="PF00753">
    <property type="entry name" value="Lactamase_B"/>
    <property type="match status" value="1"/>
</dbReference>
<dbReference type="PANTHER" id="PTHR13754:SF13">
    <property type="entry name" value="METALLO-BETA-LACTAMASE SUPERFAMILY PROTEIN (AFU_ORTHOLOGUE AFUA_3G07630)"/>
    <property type="match status" value="1"/>
</dbReference>
<keyword evidence="2" id="KW-0378">Hydrolase</keyword>
<dbReference type="InterPro" id="IPR001279">
    <property type="entry name" value="Metallo-B-lactamas"/>
</dbReference>
<dbReference type="InterPro" id="IPR052926">
    <property type="entry name" value="Metallo-beta-lactamase_dom"/>
</dbReference>
<accession>A0A7C4XA74</accession>
<dbReference type="GO" id="GO:0016740">
    <property type="term" value="F:transferase activity"/>
    <property type="evidence" value="ECO:0007669"/>
    <property type="project" value="TreeGrafter"/>
</dbReference>
<feature type="domain" description="Metallo-beta-lactamase" evidence="1">
    <location>
        <begin position="32"/>
        <end position="217"/>
    </location>
</feature>
<gene>
    <name evidence="2" type="ORF">ENV60_09920</name>
</gene>
<name>A0A7C4XA74_UNCW3</name>
<dbReference type="CDD" id="cd07713">
    <property type="entry name" value="DHPS-like_MBL-fold"/>
    <property type="match status" value="1"/>
</dbReference>
<dbReference type="PANTHER" id="PTHR13754">
    <property type="entry name" value="METALLO-BETA-LACTAMASE SUPERFAMILY PROTEIN"/>
    <property type="match status" value="1"/>
</dbReference>
<evidence type="ECO:0000259" key="1">
    <source>
        <dbReference type="SMART" id="SM00849"/>
    </source>
</evidence>
<dbReference type="InterPro" id="IPR036866">
    <property type="entry name" value="RibonucZ/Hydroxyglut_hydro"/>
</dbReference>
<dbReference type="AlphaFoldDB" id="A0A7C4XA74"/>
<organism evidence="2">
    <name type="scientific">candidate division WOR-3 bacterium</name>
    <dbReference type="NCBI Taxonomy" id="2052148"/>
    <lineage>
        <taxon>Bacteria</taxon>
        <taxon>Bacteria division WOR-3</taxon>
    </lineage>
</organism>
<comment type="caution">
    <text evidence="2">The sequence shown here is derived from an EMBL/GenBank/DDBJ whole genome shotgun (WGS) entry which is preliminary data.</text>
</comment>
<evidence type="ECO:0000313" key="2">
    <source>
        <dbReference type="EMBL" id="HGV98592.1"/>
    </source>
</evidence>
<dbReference type="SMART" id="SM00849">
    <property type="entry name" value="Lactamase_B"/>
    <property type="match status" value="1"/>
</dbReference>